<evidence type="ECO:0000313" key="2">
    <source>
        <dbReference type="Proteomes" id="UP000019102"/>
    </source>
</evidence>
<dbReference type="AlphaFoldDB" id="W4VQ53"/>
<comment type="caution">
    <text evidence="1">The sequence shown here is derived from an EMBL/GenBank/DDBJ whole genome shotgun (WGS) entry which is preliminary data.</text>
</comment>
<keyword evidence="2" id="KW-1185">Reference proteome</keyword>
<gene>
    <name evidence="1" type="ORF">JCM21714_4573</name>
</gene>
<reference evidence="1 2" key="1">
    <citation type="journal article" date="2014" name="Genome Announc.">
        <title>Draft Genome Sequence of the Boron-Tolerant and Moderately Halotolerant Bacterium Gracilibacillus boraciitolerans JCM 21714T.</title>
        <authorList>
            <person name="Ahmed I."/>
            <person name="Oshima K."/>
            <person name="Suda W."/>
            <person name="Kitamura K."/>
            <person name="Iida T."/>
            <person name="Ohmori Y."/>
            <person name="Fujiwara T."/>
            <person name="Hattori M."/>
            <person name="Ohkuma M."/>
        </authorList>
    </citation>
    <scope>NUCLEOTIDE SEQUENCE [LARGE SCALE GENOMIC DNA]</scope>
    <source>
        <strain evidence="1 2">JCM 21714</strain>
    </source>
</reference>
<dbReference type="RefSeq" id="WP_158413552.1">
    <property type="nucleotide sequence ID" value="NZ_BAVS01000051.1"/>
</dbReference>
<dbReference type="EMBL" id="BAVS01000051">
    <property type="protein sequence ID" value="GAE95347.1"/>
    <property type="molecule type" value="Genomic_DNA"/>
</dbReference>
<protein>
    <submittedName>
        <fullName evidence="1">Uncharacterized protein</fullName>
    </submittedName>
</protein>
<dbReference type="Proteomes" id="UP000019102">
    <property type="component" value="Unassembled WGS sequence"/>
</dbReference>
<organism evidence="1 2">
    <name type="scientific">Gracilibacillus boraciitolerans JCM 21714</name>
    <dbReference type="NCBI Taxonomy" id="1298598"/>
    <lineage>
        <taxon>Bacteria</taxon>
        <taxon>Bacillati</taxon>
        <taxon>Bacillota</taxon>
        <taxon>Bacilli</taxon>
        <taxon>Bacillales</taxon>
        <taxon>Bacillaceae</taxon>
        <taxon>Gracilibacillus</taxon>
    </lineage>
</organism>
<accession>W4VQ53</accession>
<sequence length="54" mass="6364">MQQIITNLWEIIKQTDSMIQAEEQIQAYMESVLCECVGTLMEQMDQVIKEDKQQ</sequence>
<name>W4VQ53_9BACI</name>
<evidence type="ECO:0000313" key="1">
    <source>
        <dbReference type="EMBL" id="GAE95347.1"/>
    </source>
</evidence>
<proteinExistence type="predicted"/>